<sequence length="561" mass="58128">MAIFGLKSRKSYSSDTASFTKQTPDPTAARDRNLEASDVIGDSPDFGQFANNRRGPSHASDSSSLLSRNSSSMKKFFGSTRRKGSQSIDGGSPAGPTGKNLHTSDYFNDASSKRASRTSLNKPATTPVSPPVITPSAIAPSLSSPTGAGGSFAEAVGQNVTGGLVAASTPSGPRPSELFAGKGVQWEQISLTARDIIKPTDAANTTVDMQKFLKERRQWIPTFKDSETVEEASVNLPKSLEQFSFEHPAEVSKSSAGLKSLRDLEDTHKRKVALLNSEPLATTANGTIFEEAGPSTSVLTSESEAATSAKPGQSLPPPPVAPSRNQSFRTSTFVASNDSAARKSGSLSRKPAPSAGVNGNSATTSSAAASRDIPQRRSSVRRELSELGKSEAETSAASAVQADSAAEPSRPANGRVDQIKEQAGVPETARPGTAATGSVRPSMETAGFATPAGSQSHDGEHLASSTLSQELPSTPPVTAQVASQDSANTVAPPTSPPRPRKNGLRTPSRQNSKEPINNGTVNKSADSEQGQASNLAQKIAEAAPALQNVVPGTGAATTREA</sequence>
<feature type="region of interest" description="Disordered" evidence="1">
    <location>
        <begin position="1"/>
        <end position="154"/>
    </location>
</feature>
<reference evidence="2 3" key="1">
    <citation type="submission" date="2018-03" db="EMBL/GenBank/DDBJ databases">
        <authorList>
            <person name="Guldener U."/>
        </authorList>
    </citation>
    <scope>NUCLEOTIDE SEQUENCE [LARGE SCALE GENOMIC DNA]</scope>
    <source>
        <strain evidence="2 3">NBRC100155</strain>
    </source>
</reference>
<keyword evidence="3" id="KW-1185">Reference proteome</keyword>
<evidence type="ECO:0000313" key="3">
    <source>
        <dbReference type="Proteomes" id="UP000324022"/>
    </source>
</evidence>
<feature type="compositionally biased region" description="Low complexity" evidence="1">
    <location>
        <begin position="395"/>
        <end position="406"/>
    </location>
</feature>
<evidence type="ECO:0000313" key="2">
    <source>
        <dbReference type="EMBL" id="SPO31576.1"/>
    </source>
</evidence>
<dbReference type="Proteomes" id="UP000324022">
    <property type="component" value="Unassembled WGS sequence"/>
</dbReference>
<evidence type="ECO:0000256" key="1">
    <source>
        <dbReference type="SAM" id="MobiDB-lite"/>
    </source>
</evidence>
<gene>
    <name evidence="2" type="ORF">UTRI_06400_B</name>
</gene>
<feature type="compositionally biased region" description="Polar residues" evidence="1">
    <location>
        <begin position="100"/>
        <end position="110"/>
    </location>
</feature>
<feature type="compositionally biased region" description="Polar residues" evidence="1">
    <location>
        <begin position="463"/>
        <end position="492"/>
    </location>
</feature>
<feature type="compositionally biased region" description="Low complexity" evidence="1">
    <location>
        <begin position="57"/>
        <end position="72"/>
    </location>
</feature>
<feature type="compositionally biased region" description="Basic and acidic residues" evidence="1">
    <location>
        <begin position="380"/>
        <end position="392"/>
    </location>
</feature>
<organism evidence="2 3">
    <name type="scientific">Ustilago trichophora</name>
    <dbReference type="NCBI Taxonomy" id="86804"/>
    <lineage>
        <taxon>Eukaryota</taxon>
        <taxon>Fungi</taxon>
        <taxon>Dikarya</taxon>
        <taxon>Basidiomycota</taxon>
        <taxon>Ustilaginomycotina</taxon>
        <taxon>Ustilaginomycetes</taxon>
        <taxon>Ustilaginales</taxon>
        <taxon>Ustilaginaceae</taxon>
        <taxon>Ustilago</taxon>
    </lineage>
</organism>
<name>A0A5C3EPB9_9BASI</name>
<feature type="compositionally biased region" description="Low complexity" evidence="1">
    <location>
        <begin position="361"/>
        <end position="370"/>
    </location>
</feature>
<feature type="compositionally biased region" description="Polar residues" evidence="1">
    <location>
        <begin position="11"/>
        <end position="25"/>
    </location>
</feature>
<dbReference type="AlphaFoldDB" id="A0A5C3EPB9"/>
<dbReference type="OrthoDB" id="3366627at2759"/>
<protein>
    <submittedName>
        <fullName evidence="2">Uncharacterized protein</fullName>
    </submittedName>
</protein>
<dbReference type="EMBL" id="OOIN01000039">
    <property type="protein sequence ID" value="SPO31576.1"/>
    <property type="molecule type" value="Genomic_DNA"/>
</dbReference>
<feature type="compositionally biased region" description="Polar residues" evidence="1">
    <location>
        <begin position="294"/>
        <end position="306"/>
    </location>
</feature>
<accession>A0A5C3EPB9</accession>
<feature type="compositionally biased region" description="Polar residues" evidence="1">
    <location>
        <begin position="323"/>
        <end position="339"/>
    </location>
</feature>
<feature type="region of interest" description="Disordered" evidence="1">
    <location>
        <begin position="285"/>
        <end position="561"/>
    </location>
</feature>
<feature type="compositionally biased region" description="Polar residues" evidence="1">
    <location>
        <begin position="505"/>
        <end position="536"/>
    </location>
</feature>
<proteinExistence type="predicted"/>